<comment type="caution">
    <text evidence="2">The sequence shown here is derived from an EMBL/GenBank/DDBJ whole genome shotgun (WGS) entry which is preliminary data.</text>
</comment>
<accession>S2DBC0</accession>
<reference evidence="2 3" key="1">
    <citation type="journal article" date="2013" name="Genome Announc.">
        <title>Draft Genome Sequence of Indibacter alkaliphilus Strain LW1T, Isolated from Lonar Lake, a Haloalkaline Lake in the Buldana District of Maharashtra, India.</title>
        <authorList>
            <person name="Singh A."/>
            <person name="Kumar Jangir P."/>
            <person name="Sharma R."/>
            <person name="Singh A."/>
            <person name="Kumar Pinnaka A."/>
            <person name="Shivaji S."/>
        </authorList>
    </citation>
    <scope>NUCLEOTIDE SEQUENCE [LARGE SCALE GENOMIC DNA]</scope>
    <source>
        <strain evidence="3">CCUG 57479 / KCTC 22604 / LW1</strain>
    </source>
</reference>
<dbReference type="STRING" id="1189612.A33Q_2247"/>
<dbReference type="Pfam" id="PF05168">
    <property type="entry name" value="HEPN"/>
    <property type="match status" value="1"/>
</dbReference>
<protein>
    <recommendedName>
        <fullName evidence="1">HEPN domain-containing protein</fullName>
    </recommendedName>
</protein>
<dbReference type="AlphaFoldDB" id="S2DBC0"/>
<evidence type="ECO:0000313" key="2">
    <source>
        <dbReference type="EMBL" id="EOZ96477.1"/>
    </source>
</evidence>
<dbReference type="Proteomes" id="UP000006073">
    <property type="component" value="Unassembled WGS sequence"/>
</dbReference>
<dbReference type="EMBL" id="ALWO02000033">
    <property type="protein sequence ID" value="EOZ96477.1"/>
    <property type="molecule type" value="Genomic_DNA"/>
</dbReference>
<dbReference type="SMART" id="SM00748">
    <property type="entry name" value="HEPN"/>
    <property type="match status" value="1"/>
</dbReference>
<dbReference type="eggNOG" id="COG2250">
    <property type="taxonomic scope" value="Bacteria"/>
</dbReference>
<dbReference type="SUPFAM" id="SSF81593">
    <property type="entry name" value="Nucleotidyltransferase substrate binding subunit/domain"/>
    <property type="match status" value="1"/>
</dbReference>
<gene>
    <name evidence="2" type="ORF">A33Q_2247</name>
</gene>
<name>S2DBC0_INDAL</name>
<sequence length="222" mass="25603">MESCNRIDYEIQDFVNHHYQIGQATIVCHGESTIQEQIEANNRFFITVLSKGKYLYTKSGFIDNLFIPKFNPSNALEKAEKHFSCRMAMAKGFLECARDSLSRGSYNITTFSLHQAVEQSCILLIKIHLDYRSEFHNLHRLLGLCRSFSDEPHLLLVGEKPSCRRLFDILMKSYGKTRYSLDFTVSQKEAEELLEKVSSFIEMVESMCRVKMDALAAMKTSE</sequence>
<feature type="domain" description="HEPN" evidence="1">
    <location>
        <begin position="87"/>
        <end position="200"/>
    </location>
</feature>
<proteinExistence type="predicted"/>
<organism evidence="2 3">
    <name type="scientific">Indibacter alkaliphilus (strain CCUG 57479 / KCTC 22604 / LW1)</name>
    <dbReference type="NCBI Taxonomy" id="1189612"/>
    <lineage>
        <taxon>Bacteria</taxon>
        <taxon>Pseudomonadati</taxon>
        <taxon>Bacteroidota</taxon>
        <taxon>Cytophagia</taxon>
        <taxon>Cytophagales</taxon>
        <taxon>Cyclobacteriaceae</taxon>
    </lineage>
</organism>
<dbReference type="InterPro" id="IPR007842">
    <property type="entry name" value="HEPN_dom"/>
</dbReference>
<evidence type="ECO:0000313" key="3">
    <source>
        <dbReference type="Proteomes" id="UP000006073"/>
    </source>
</evidence>
<dbReference type="Gene3D" id="1.20.120.330">
    <property type="entry name" value="Nucleotidyltransferases domain 2"/>
    <property type="match status" value="1"/>
</dbReference>
<evidence type="ECO:0000259" key="1">
    <source>
        <dbReference type="PROSITE" id="PS50910"/>
    </source>
</evidence>
<keyword evidence="3" id="KW-1185">Reference proteome</keyword>
<dbReference type="PROSITE" id="PS50910">
    <property type="entry name" value="HEPN"/>
    <property type="match status" value="1"/>
</dbReference>